<keyword evidence="3" id="KW-1185">Reference proteome</keyword>
<protein>
    <submittedName>
        <fullName evidence="2">DUF4116 domain-containing protein</fullName>
    </submittedName>
</protein>
<gene>
    <name evidence="2" type="ORF">NX772_02600</name>
</gene>
<dbReference type="RefSeq" id="WP_051542174.1">
    <property type="nucleotide sequence ID" value="NZ_CP103423.1"/>
</dbReference>
<dbReference type="Proteomes" id="UP001058364">
    <property type="component" value="Chromosome"/>
</dbReference>
<evidence type="ECO:0000313" key="3">
    <source>
        <dbReference type="Proteomes" id="UP001058364"/>
    </source>
</evidence>
<dbReference type="InterPro" id="IPR025197">
    <property type="entry name" value="DUF4116"/>
</dbReference>
<evidence type="ECO:0000259" key="1">
    <source>
        <dbReference type="Pfam" id="PF13475"/>
    </source>
</evidence>
<organism evidence="2 3">
    <name type="scientific">Mesomycoplasma molare</name>
    <dbReference type="NCBI Taxonomy" id="171288"/>
    <lineage>
        <taxon>Bacteria</taxon>
        <taxon>Bacillati</taxon>
        <taxon>Mycoplasmatota</taxon>
        <taxon>Mycoplasmoidales</taxon>
        <taxon>Metamycoplasmataceae</taxon>
        <taxon>Mesomycoplasma</taxon>
    </lineage>
</organism>
<name>A0ABY5TUG3_9BACT</name>
<feature type="domain" description="DUF4116" evidence="1">
    <location>
        <begin position="127"/>
        <end position="174"/>
    </location>
</feature>
<feature type="domain" description="DUF4116" evidence="1">
    <location>
        <begin position="226"/>
        <end position="274"/>
    </location>
</feature>
<evidence type="ECO:0000313" key="2">
    <source>
        <dbReference type="EMBL" id="UWD33974.1"/>
    </source>
</evidence>
<dbReference type="EMBL" id="CP103423">
    <property type="protein sequence ID" value="UWD33974.1"/>
    <property type="molecule type" value="Genomic_DNA"/>
</dbReference>
<accession>A0ABY5TUG3</accession>
<proteinExistence type="predicted"/>
<feature type="domain" description="DUF4116" evidence="1">
    <location>
        <begin position="276"/>
        <end position="311"/>
    </location>
</feature>
<dbReference type="Pfam" id="PF13475">
    <property type="entry name" value="DUF4116"/>
    <property type="match status" value="4"/>
</dbReference>
<sequence>MTNTFKNLIKNFLENNLINDEVIQEINPHDEEKAIILIVSSKQFILNCDKANEAWNLLSKKYLNNENFLYKLFNEIKVKPEKDLFILILKKYIDSNLLQNINFMKKSVLDYGFYHLFDFDIKNIEHKNILLNMIKEKNYTFSYLDYDFKNSKDFILEALSKNIDIAKYIYDKFRDNYEIMELAIKSKPISFKYASDRLKNDLNIATLAVKKRGANLKYAPYHFKDDKEFVLLAIKKDPLSLKYASDRLKNDKDIAKIAITKRGDALEFVSNDIQDDKGFVLLAIKKDPLSLKYASDRLKNDKDVVKEGLKNFIAYKNSKYISKNIKKDEEVFECIFKAYKENFLFIYSLQNEEKKEISKIIDSKTWIRTILK</sequence>
<reference evidence="2" key="1">
    <citation type="submission" date="2022-08" db="EMBL/GenBank/DDBJ databases">
        <title>Complete genome sequence of Mycoplasma molare type strain H 542.</title>
        <authorList>
            <person name="Spergser J."/>
        </authorList>
    </citation>
    <scope>NUCLEOTIDE SEQUENCE</scope>
    <source>
        <strain evidence="2">H 542</strain>
    </source>
</reference>
<feature type="domain" description="DUF4116" evidence="1">
    <location>
        <begin position="176"/>
        <end position="224"/>
    </location>
</feature>